<dbReference type="Proteomes" id="UP000241690">
    <property type="component" value="Unassembled WGS sequence"/>
</dbReference>
<accession>A0A2T4A0H3</accession>
<sequence length="215" mass="24442">MKGQSFRCWCSRVAKCSACGMGPNVVRMPPPDDLFFSSFFSVPSRLARRARRGVWVRWSAGKGRKDRADKDGRRRRSFWRRAEAGKVWEGEQGALQKWHKYCKVPGWGRVPPPPESTARLGVATAPKRWMRRGTGAASYRKIRQCHSPGIQSNPSTTPERQIEQRLKGFAGLHKNKAWQRACNRTWTARNATVQHSTALVGQRNENQQQVLGGTR</sequence>
<gene>
    <name evidence="1" type="ORF">M431DRAFT_256778</name>
</gene>
<proteinExistence type="predicted"/>
<name>A0A2T4A0H3_TRIHA</name>
<organism evidence="1 2">
    <name type="scientific">Trichoderma harzianum CBS 226.95</name>
    <dbReference type="NCBI Taxonomy" id="983964"/>
    <lineage>
        <taxon>Eukaryota</taxon>
        <taxon>Fungi</taxon>
        <taxon>Dikarya</taxon>
        <taxon>Ascomycota</taxon>
        <taxon>Pezizomycotina</taxon>
        <taxon>Sordariomycetes</taxon>
        <taxon>Hypocreomycetidae</taxon>
        <taxon>Hypocreales</taxon>
        <taxon>Hypocreaceae</taxon>
        <taxon>Trichoderma</taxon>
    </lineage>
</organism>
<evidence type="ECO:0000313" key="1">
    <source>
        <dbReference type="EMBL" id="PTB50562.1"/>
    </source>
</evidence>
<dbReference type="EMBL" id="KZ679688">
    <property type="protein sequence ID" value="PTB50562.1"/>
    <property type="molecule type" value="Genomic_DNA"/>
</dbReference>
<dbReference type="AlphaFoldDB" id="A0A2T4A0H3"/>
<keyword evidence="2" id="KW-1185">Reference proteome</keyword>
<dbReference type="GeneID" id="36622398"/>
<reference evidence="1 2" key="1">
    <citation type="submission" date="2016-07" db="EMBL/GenBank/DDBJ databases">
        <title>Multiple horizontal gene transfer events from other fungi enriched the ability of initially mycotrophic Trichoderma (Ascomycota) to feed on dead plant biomass.</title>
        <authorList>
            <consortium name="DOE Joint Genome Institute"/>
            <person name="Aerts A."/>
            <person name="Atanasova L."/>
            <person name="Chenthamara K."/>
            <person name="Zhang J."/>
            <person name="Grujic M."/>
            <person name="Henrissat B."/>
            <person name="Kuo A."/>
            <person name="Salamov A."/>
            <person name="Lipzen A."/>
            <person name="Labutti K."/>
            <person name="Barry K."/>
            <person name="Miao Y."/>
            <person name="Rahimi M.J."/>
            <person name="Shen Q."/>
            <person name="Grigoriev I.V."/>
            <person name="Kubicek C.P."/>
            <person name="Druzhinina I.S."/>
        </authorList>
    </citation>
    <scope>NUCLEOTIDE SEQUENCE [LARGE SCALE GENOMIC DNA]</scope>
    <source>
        <strain evidence="1 2">CBS 226.95</strain>
    </source>
</reference>
<dbReference type="RefSeq" id="XP_024770239.1">
    <property type="nucleotide sequence ID" value="XM_024913834.1"/>
</dbReference>
<evidence type="ECO:0000313" key="2">
    <source>
        <dbReference type="Proteomes" id="UP000241690"/>
    </source>
</evidence>
<protein>
    <submittedName>
        <fullName evidence="1">Uncharacterized protein</fullName>
    </submittedName>
</protein>